<dbReference type="RefSeq" id="WP_129002515.1">
    <property type="nucleotide sequence ID" value="NZ_SDHZ01000001.1"/>
</dbReference>
<sequence length="212" mass="24662">MKSYLNSFAIALFFLCSVINCSGQDSSSREAAIPLHLYLQQQHDSTIIYFPFEKAAAPRYYIIGKSGNAQLSLYTYVNPYRAARNYPPEVLKKFIKESTKFTFTLPDTNRYFIPYRNLKSEEGRKIWDSVIVLTPWMLKDDAVEGEGCGKGAKCNTYDDWMLTFFLITKSGIRKIYFYAPEFYEQCCPGREGRQKAVQLERLFKEVFKLDKM</sequence>
<accession>A0A4Q1DBF8</accession>
<evidence type="ECO:0000313" key="2">
    <source>
        <dbReference type="Proteomes" id="UP000290545"/>
    </source>
</evidence>
<organism evidence="1 2">
    <name type="scientific">Filimonas effusa</name>
    <dbReference type="NCBI Taxonomy" id="2508721"/>
    <lineage>
        <taxon>Bacteria</taxon>
        <taxon>Pseudomonadati</taxon>
        <taxon>Bacteroidota</taxon>
        <taxon>Chitinophagia</taxon>
        <taxon>Chitinophagales</taxon>
        <taxon>Chitinophagaceae</taxon>
        <taxon>Filimonas</taxon>
    </lineage>
</organism>
<name>A0A4Q1DBF8_9BACT</name>
<reference evidence="1 2" key="1">
    <citation type="submission" date="2019-01" db="EMBL/GenBank/DDBJ databases">
        <title>Filimonas sp. strain TTM-71.</title>
        <authorList>
            <person name="Chen W.-M."/>
        </authorList>
    </citation>
    <scope>NUCLEOTIDE SEQUENCE [LARGE SCALE GENOMIC DNA]</scope>
    <source>
        <strain evidence="1 2">TTM-71</strain>
    </source>
</reference>
<dbReference type="OrthoDB" id="881598at2"/>
<comment type="caution">
    <text evidence="1">The sequence shown here is derived from an EMBL/GenBank/DDBJ whole genome shotgun (WGS) entry which is preliminary data.</text>
</comment>
<evidence type="ECO:0000313" key="1">
    <source>
        <dbReference type="EMBL" id="RXK86767.1"/>
    </source>
</evidence>
<dbReference type="EMBL" id="SDHZ01000001">
    <property type="protein sequence ID" value="RXK86767.1"/>
    <property type="molecule type" value="Genomic_DNA"/>
</dbReference>
<dbReference type="AlphaFoldDB" id="A0A4Q1DBF8"/>
<protein>
    <submittedName>
        <fullName evidence="1">Uncharacterized protein</fullName>
    </submittedName>
</protein>
<keyword evidence="2" id="KW-1185">Reference proteome</keyword>
<gene>
    <name evidence="1" type="ORF">ESB13_08205</name>
</gene>
<proteinExistence type="predicted"/>
<dbReference type="Proteomes" id="UP000290545">
    <property type="component" value="Unassembled WGS sequence"/>
</dbReference>